<gene>
    <name evidence="2" type="ORF">A2637_00670</name>
</gene>
<dbReference type="STRING" id="1817764.A2637_00670"/>
<evidence type="ECO:0000313" key="2">
    <source>
        <dbReference type="EMBL" id="OGI44492.1"/>
    </source>
</evidence>
<dbReference type="InterPro" id="IPR036736">
    <property type="entry name" value="ACP-like_sf"/>
</dbReference>
<dbReference type="EMBL" id="MFSY01000122">
    <property type="protein sequence ID" value="OGI44492.1"/>
    <property type="molecule type" value="Genomic_DNA"/>
</dbReference>
<dbReference type="SUPFAM" id="SSF47336">
    <property type="entry name" value="ACP-like"/>
    <property type="match status" value="1"/>
</dbReference>
<evidence type="ECO:0000313" key="3">
    <source>
        <dbReference type="Proteomes" id="UP000179360"/>
    </source>
</evidence>
<dbReference type="Proteomes" id="UP000179360">
    <property type="component" value="Unassembled WGS sequence"/>
</dbReference>
<protein>
    <submittedName>
        <fullName evidence="2">Acyl carrier protein</fullName>
    </submittedName>
</protein>
<dbReference type="InterPro" id="IPR009081">
    <property type="entry name" value="PP-bd_ACP"/>
</dbReference>
<dbReference type="Gene3D" id="1.10.1200.10">
    <property type="entry name" value="ACP-like"/>
    <property type="match status" value="1"/>
</dbReference>
<feature type="domain" description="Carrier" evidence="1">
    <location>
        <begin position="1"/>
        <end position="86"/>
    </location>
</feature>
<dbReference type="PROSITE" id="PS50075">
    <property type="entry name" value="CARRIER"/>
    <property type="match status" value="1"/>
</dbReference>
<reference evidence="2 3" key="1">
    <citation type="journal article" date="2016" name="Nat. Commun.">
        <title>Thousands of microbial genomes shed light on interconnected biogeochemical processes in an aquifer system.</title>
        <authorList>
            <person name="Anantharaman K."/>
            <person name="Brown C.T."/>
            <person name="Hug L.A."/>
            <person name="Sharon I."/>
            <person name="Castelle C.J."/>
            <person name="Probst A.J."/>
            <person name="Thomas B.C."/>
            <person name="Singh A."/>
            <person name="Wilkins M.J."/>
            <person name="Karaoz U."/>
            <person name="Brodie E.L."/>
            <person name="Williams K.H."/>
            <person name="Hubbard S.S."/>
            <person name="Banfield J.F."/>
        </authorList>
    </citation>
    <scope>NUCLEOTIDE SEQUENCE [LARGE SCALE GENOMIC DNA]</scope>
</reference>
<accession>A0A1F6TH90</accession>
<name>A0A1F6TH90_9PROT</name>
<proteinExistence type="predicted"/>
<dbReference type="Pfam" id="PF00550">
    <property type="entry name" value="PP-binding"/>
    <property type="match status" value="1"/>
</dbReference>
<comment type="caution">
    <text evidence="2">The sequence shown here is derived from an EMBL/GenBank/DDBJ whole genome shotgun (WGS) entry which is preliminary data.</text>
</comment>
<organism evidence="2 3">
    <name type="scientific">Candidatus Muproteobacteria bacterium RIFCSPHIGHO2_01_FULL_65_16</name>
    <dbReference type="NCBI Taxonomy" id="1817764"/>
    <lineage>
        <taxon>Bacteria</taxon>
        <taxon>Pseudomonadati</taxon>
        <taxon>Pseudomonadota</taxon>
        <taxon>Candidatus Muproteobacteria</taxon>
    </lineage>
</organism>
<evidence type="ECO:0000259" key="1">
    <source>
        <dbReference type="PROSITE" id="PS50075"/>
    </source>
</evidence>
<sequence length="86" mass="9465">MDSTQLKRDLKQLIVQACNRDVAPETIADDAALIGSDSALGLDSLDVLQVNMAIQRHYGARIEDGKHARRVMKTINSLAEFIQSGR</sequence>
<dbReference type="AlphaFoldDB" id="A0A1F6TH90"/>